<accession>A0AA88LGU1</accession>
<evidence type="ECO:0000313" key="2">
    <source>
        <dbReference type="Proteomes" id="UP001187531"/>
    </source>
</evidence>
<organism evidence="1 2">
    <name type="scientific">Artemia franciscana</name>
    <name type="common">Brine shrimp</name>
    <name type="synonym">Artemia sanfranciscana</name>
    <dbReference type="NCBI Taxonomy" id="6661"/>
    <lineage>
        <taxon>Eukaryota</taxon>
        <taxon>Metazoa</taxon>
        <taxon>Ecdysozoa</taxon>
        <taxon>Arthropoda</taxon>
        <taxon>Crustacea</taxon>
        <taxon>Branchiopoda</taxon>
        <taxon>Anostraca</taxon>
        <taxon>Artemiidae</taxon>
        <taxon>Artemia</taxon>
    </lineage>
</organism>
<sequence length="95" mass="10907">MDSESLAHLIAYWVLENALMQHNSAETRKNLSLTDLDYADDVGLLSDPDHAQKMRDDIVEWSSLTGLKRRENQIYGHESSDPNIFQREFNSARKG</sequence>
<evidence type="ECO:0000313" key="1">
    <source>
        <dbReference type="EMBL" id="KAK2726329.1"/>
    </source>
</evidence>
<protein>
    <submittedName>
        <fullName evidence="1">Uncharacterized protein</fullName>
    </submittedName>
</protein>
<comment type="caution">
    <text evidence="1">The sequence shown here is derived from an EMBL/GenBank/DDBJ whole genome shotgun (WGS) entry which is preliminary data.</text>
</comment>
<gene>
    <name evidence="1" type="ORF">QYM36_000690</name>
</gene>
<dbReference type="AlphaFoldDB" id="A0AA88LGU1"/>
<dbReference type="Proteomes" id="UP001187531">
    <property type="component" value="Unassembled WGS sequence"/>
</dbReference>
<dbReference type="EMBL" id="JAVRJZ010000002">
    <property type="protein sequence ID" value="KAK2726329.1"/>
    <property type="molecule type" value="Genomic_DNA"/>
</dbReference>
<keyword evidence="2" id="KW-1185">Reference proteome</keyword>
<proteinExistence type="predicted"/>
<reference evidence="1" key="1">
    <citation type="submission" date="2023-07" db="EMBL/GenBank/DDBJ databases">
        <title>Chromosome-level genome assembly of Artemia franciscana.</title>
        <authorList>
            <person name="Jo E."/>
        </authorList>
    </citation>
    <scope>NUCLEOTIDE SEQUENCE</scope>
    <source>
        <tissue evidence="1">Whole body</tissue>
    </source>
</reference>
<name>A0AA88LGU1_ARTSF</name>